<evidence type="ECO:0000313" key="3">
    <source>
        <dbReference type="Proteomes" id="UP001385951"/>
    </source>
</evidence>
<evidence type="ECO:0000256" key="1">
    <source>
        <dbReference type="SAM" id="MobiDB-lite"/>
    </source>
</evidence>
<sequence length="162" mass="18721">MHVQLVLTPQTMSVQNERSESPDTMSYQDQISNISNSNIDYKTFSKHLPNQNDNLKLPGGDITRDLYQQLDSPPIRRTRSSSFSTYLSHSRRESTASDINIPGGFRREFLINKSVQQNQKPPNFLTNNFIEFLSIYGHFAGEDFSDDENYEFEEVFDEESPL</sequence>
<evidence type="ECO:0000313" key="2">
    <source>
        <dbReference type="EMBL" id="KAK7676254.1"/>
    </source>
</evidence>
<feature type="compositionally biased region" description="Polar residues" evidence="1">
    <location>
        <begin position="7"/>
        <end position="25"/>
    </location>
</feature>
<organism evidence="2 3">
    <name type="scientific">Cerrena zonata</name>
    <dbReference type="NCBI Taxonomy" id="2478898"/>
    <lineage>
        <taxon>Eukaryota</taxon>
        <taxon>Fungi</taxon>
        <taxon>Dikarya</taxon>
        <taxon>Basidiomycota</taxon>
        <taxon>Agaricomycotina</taxon>
        <taxon>Agaricomycetes</taxon>
        <taxon>Polyporales</taxon>
        <taxon>Cerrenaceae</taxon>
        <taxon>Cerrena</taxon>
    </lineage>
</organism>
<accession>A0AAW0FDT4</accession>
<protein>
    <submittedName>
        <fullName evidence="2">Uncharacterized protein</fullName>
    </submittedName>
</protein>
<name>A0AAW0FDT4_9APHY</name>
<dbReference type="Proteomes" id="UP001385951">
    <property type="component" value="Unassembled WGS sequence"/>
</dbReference>
<keyword evidence="3" id="KW-1185">Reference proteome</keyword>
<gene>
    <name evidence="2" type="ORF">QCA50_020795</name>
</gene>
<dbReference type="AlphaFoldDB" id="A0AAW0FDT4"/>
<reference evidence="2 3" key="1">
    <citation type="submission" date="2022-09" db="EMBL/GenBank/DDBJ databases">
        <authorList>
            <person name="Palmer J.M."/>
        </authorList>
    </citation>
    <scope>NUCLEOTIDE SEQUENCE [LARGE SCALE GENOMIC DNA]</scope>
    <source>
        <strain evidence="2 3">DSM 7382</strain>
    </source>
</reference>
<feature type="region of interest" description="Disordered" evidence="1">
    <location>
        <begin position="1"/>
        <end position="25"/>
    </location>
</feature>
<dbReference type="EMBL" id="JASBNA010000126">
    <property type="protein sequence ID" value="KAK7676254.1"/>
    <property type="molecule type" value="Genomic_DNA"/>
</dbReference>
<comment type="caution">
    <text evidence="2">The sequence shown here is derived from an EMBL/GenBank/DDBJ whole genome shotgun (WGS) entry which is preliminary data.</text>
</comment>
<proteinExistence type="predicted"/>